<evidence type="ECO:0000259" key="3">
    <source>
        <dbReference type="Pfam" id="PF18912"/>
    </source>
</evidence>
<comment type="caution">
    <text evidence="4">The sequence shown here is derived from an EMBL/GenBank/DDBJ whole genome shotgun (WGS) entry which is preliminary data.</text>
</comment>
<comment type="similarity">
    <text evidence="1">Belongs to the ComF/GntX family.</text>
</comment>
<protein>
    <submittedName>
        <fullName evidence="4">ComF family protein</fullName>
    </submittedName>
</protein>
<evidence type="ECO:0000313" key="4">
    <source>
        <dbReference type="EMBL" id="MFD2236642.1"/>
    </source>
</evidence>
<dbReference type="InterPro" id="IPR051910">
    <property type="entry name" value="ComF/GntX_DNA_util-trans"/>
</dbReference>
<dbReference type="Proteomes" id="UP001597371">
    <property type="component" value="Unassembled WGS sequence"/>
</dbReference>
<dbReference type="CDD" id="cd06223">
    <property type="entry name" value="PRTases_typeI"/>
    <property type="match status" value="1"/>
</dbReference>
<dbReference type="EMBL" id="JBHUIJ010000005">
    <property type="protein sequence ID" value="MFD2236642.1"/>
    <property type="molecule type" value="Genomic_DNA"/>
</dbReference>
<dbReference type="PANTHER" id="PTHR47505:SF1">
    <property type="entry name" value="DNA UTILIZATION PROTEIN YHGH"/>
    <property type="match status" value="1"/>
</dbReference>
<feature type="domain" description="Phosphoribosyltransferase" evidence="2">
    <location>
        <begin position="189"/>
        <end position="235"/>
    </location>
</feature>
<evidence type="ECO:0000313" key="5">
    <source>
        <dbReference type="Proteomes" id="UP001597371"/>
    </source>
</evidence>
<dbReference type="RefSeq" id="WP_209735601.1">
    <property type="nucleotide sequence ID" value="NZ_CP072611.1"/>
</dbReference>
<reference evidence="5" key="1">
    <citation type="journal article" date="2019" name="Int. J. Syst. Evol. Microbiol.">
        <title>The Global Catalogue of Microorganisms (GCM) 10K type strain sequencing project: providing services to taxonomists for standard genome sequencing and annotation.</title>
        <authorList>
            <consortium name="The Broad Institute Genomics Platform"/>
            <consortium name="The Broad Institute Genome Sequencing Center for Infectious Disease"/>
            <person name="Wu L."/>
            <person name="Ma J."/>
        </authorList>
    </citation>
    <scope>NUCLEOTIDE SEQUENCE [LARGE SCALE GENOMIC DNA]</scope>
    <source>
        <strain evidence="5">ZS-35-S2</strain>
    </source>
</reference>
<dbReference type="SUPFAM" id="SSF53271">
    <property type="entry name" value="PRTase-like"/>
    <property type="match status" value="1"/>
</dbReference>
<dbReference type="InterPro" id="IPR029057">
    <property type="entry name" value="PRTase-like"/>
</dbReference>
<dbReference type="InterPro" id="IPR000836">
    <property type="entry name" value="PRTase_dom"/>
</dbReference>
<gene>
    <name evidence="4" type="ORF">ACFSKQ_04070</name>
</gene>
<dbReference type="InterPro" id="IPR044005">
    <property type="entry name" value="DZR_2"/>
</dbReference>
<evidence type="ECO:0000259" key="2">
    <source>
        <dbReference type="Pfam" id="PF00156"/>
    </source>
</evidence>
<evidence type="ECO:0000256" key="1">
    <source>
        <dbReference type="ARBA" id="ARBA00008007"/>
    </source>
</evidence>
<dbReference type="PANTHER" id="PTHR47505">
    <property type="entry name" value="DNA UTILIZATION PROTEIN YHGH"/>
    <property type="match status" value="1"/>
</dbReference>
<dbReference type="Pfam" id="PF18912">
    <property type="entry name" value="DZR_2"/>
    <property type="match status" value="1"/>
</dbReference>
<feature type="domain" description="Double zinc ribbon" evidence="3">
    <location>
        <begin position="12"/>
        <end position="59"/>
    </location>
</feature>
<sequence>MRLRDMLAPIGHFFYPPICPGCEGAVGRGGGLCPGCWSDLAFIERPFCEILCLPFETDHGPGAVSPAAMAEPPAFGRLRAAVIHRDLGARLVSLLKYGDRTDLAPLMAGWMARAGADLLAEAELVVPVPLHRGRLFRRRFNQSADLARRVAGAAGLAYRPLILARVKATRPQVGLGGAARRRNLQGAFAVAKGRRAEIEGRRILLVDDVFTTGTTVSSAAAVLRRAGAAGVDVLTFSRVAQAGA</sequence>
<name>A0ABW5CL05_9HYPH</name>
<organism evidence="4 5">
    <name type="scientific">Aureimonas populi</name>
    <dbReference type="NCBI Taxonomy" id="1701758"/>
    <lineage>
        <taxon>Bacteria</taxon>
        <taxon>Pseudomonadati</taxon>
        <taxon>Pseudomonadota</taxon>
        <taxon>Alphaproteobacteria</taxon>
        <taxon>Hyphomicrobiales</taxon>
        <taxon>Aurantimonadaceae</taxon>
        <taxon>Aureimonas</taxon>
    </lineage>
</organism>
<accession>A0ABW5CL05</accession>
<proteinExistence type="inferred from homology"/>
<dbReference type="Gene3D" id="3.40.50.2020">
    <property type="match status" value="1"/>
</dbReference>
<dbReference type="Pfam" id="PF00156">
    <property type="entry name" value="Pribosyltran"/>
    <property type="match status" value="1"/>
</dbReference>
<keyword evidence="5" id="KW-1185">Reference proteome</keyword>